<evidence type="ECO:0000313" key="2">
    <source>
        <dbReference type="EMBL" id="AKJ65607.1"/>
    </source>
</evidence>
<name>A0A0G3EJI2_9BACT</name>
<gene>
    <name evidence="2" type="ORF">L21SP4_02382</name>
</gene>
<dbReference type="Proteomes" id="UP000035268">
    <property type="component" value="Chromosome"/>
</dbReference>
<feature type="region of interest" description="Disordered" evidence="1">
    <location>
        <begin position="162"/>
        <end position="191"/>
    </location>
</feature>
<dbReference type="EMBL" id="CP010904">
    <property type="protein sequence ID" value="AKJ65607.1"/>
    <property type="molecule type" value="Genomic_DNA"/>
</dbReference>
<organism evidence="2 3">
    <name type="scientific">Kiritimatiella glycovorans</name>
    <dbReference type="NCBI Taxonomy" id="1307763"/>
    <lineage>
        <taxon>Bacteria</taxon>
        <taxon>Pseudomonadati</taxon>
        <taxon>Kiritimatiellota</taxon>
        <taxon>Kiritimatiellia</taxon>
        <taxon>Kiritimatiellales</taxon>
        <taxon>Kiritimatiellaceae</taxon>
        <taxon>Kiritimatiella</taxon>
    </lineage>
</organism>
<sequence length="191" mass="20997">MTPPWRDGFHPVLFCGRRWRDGFHPVLFCGRRWRDGFHPVLFCGRRGSRPSMGRSPPLWRDGFHPVLFAVGVEADPPWGDHPLSGGTGSTPSSLWSALEGRVPPRPLCGRRGSRPSMGRSPPLWRDGFRPVLFAVGVGGTGSTPSSLRSAWKPTLHGEITPSLEGRVPPRPLCGRRGSRPSMGSSYKEIAI</sequence>
<dbReference type="AlphaFoldDB" id="A0A0G3EJI2"/>
<dbReference type="KEGG" id="vbl:L21SP4_02382"/>
<dbReference type="STRING" id="1307763.L21SP4_02382"/>
<evidence type="ECO:0000256" key="1">
    <source>
        <dbReference type="SAM" id="MobiDB-lite"/>
    </source>
</evidence>
<reference evidence="2 3" key="2">
    <citation type="journal article" date="2016" name="ISME J.">
        <title>Characterization of the first cultured representative of Verrucomicrobia subdivision 5 indicates the proposal of a novel phylum.</title>
        <authorList>
            <person name="Spring S."/>
            <person name="Bunk B."/>
            <person name="Sproer C."/>
            <person name="Schumann P."/>
            <person name="Rohde M."/>
            <person name="Tindall B.J."/>
            <person name="Klenk H.P."/>
        </authorList>
    </citation>
    <scope>NUCLEOTIDE SEQUENCE [LARGE SCALE GENOMIC DNA]</scope>
    <source>
        <strain evidence="2 3">L21-Fru-AB</strain>
    </source>
</reference>
<accession>A0A0G3EJI2</accession>
<reference evidence="3" key="1">
    <citation type="submission" date="2015-02" db="EMBL/GenBank/DDBJ databases">
        <title>Description and complete genome sequence of the first cultured representative of the subdivision 5 of the Verrucomicrobia phylum.</title>
        <authorList>
            <person name="Spring S."/>
            <person name="Bunk B."/>
            <person name="Sproer C."/>
            <person name="Klenk H.-P."/>
        </authorList>
    </citation>
    <scope>NUCLEOTIDE SEQUENCE [LARGE SCALE GENOMIC DNA]</scope>
    <source>
        <strain evidence="3">L21-Fru-AB</strain>
    </source>
</reference>
<evidence type="ECO:0000313" key="3">
    <source>
        <dbReference type="Proteomes" id="UP000035268"/>
    </source>
</evidence>
<proteinExistence type="predicted"/>
<keyword evidence="3" id="KW-1185">Reference proteome</keyword>
<protein>
    <submittedName>
        <fullName evidence="2">Uncharacterized protein</fullName>
    </submittedName>
</protein>